<evidence type="ECO:0000313" key="4">
    <source>
        <dbReference type="EMBL" id="MDT0689383.1"/>
    </source>
</evidence>
<feature type="domain" description="Polyvalent protein metallopeptidase" evidence="3">
    <location>
        <begin position="280"/>
        <end position="411"/>
    </location>
</feature>
<dbReference type="InterPro" id="IPR027417">
    <property type="entry name" value="P-loop_NTPase"/>
</dbReference>
<dbReference type="Pfam" id="PF08401">
    <property type="entry name" value="ArdcN"/>
    <property type="match status" value="1"/>
</dbReference>
<reference evidence="4 5" key="1">
    <citation type="submission" date="2023-09" db="EMBL/GenBank/DDBJ databases">
        <authorList>
            <person name="Rey-Velasco X."/>
        </authorList>
    </citation>
    <scope>NUCLEOTIDE SEQUENCE [LARGE SCALE GENOMIC DNA]</scope>
    <source>
        <strain evidence="4 5">F188</strain>
    </source>
</reference>
<keyword evidence="5" id="KW-1185">Reference proteome</keyword>
<proteinExistence type="predicted"/>
<accession>A0ABU3E0G9</accession>
<comment type="caution">
    <text evidence="4">The sequence shown here is derived from an EMBL/GenBank/DDBJ whole genome shotgun (WGS) entry which is preliminary data.</text>
</comment>
<dbReference type="EMBL" id="JAVRHM010000005">
    <property type="protein sequence ID" value="MDT0689383.1"/>
    <property type="molecule type" value="Genomic_DNA"/>
</dbReference>
<sequence length="933" mass="106429">MNSAVEQFNGLNGTVADRTKLKRIAVAADLQGQKVISAKLEKLLRENPDDEEFDITLSQKEIDRLPEECLGGLECLLPDEDYEGLEKAVSPDEIYQYITDLMLNTIKEVGHLPWQKEWKESSLANGSEALNWKTKKKYRGINYFLLNFEEKLVGGKIVMVPRKFTNPFFLTFNQIKESGGTLKKGSKGTRIVYFTRLYKYEQAEPELSFGTYSFPKMVNWLKKNRSKIGLLNSFSPESIAAQNAIPILKYYNVFSAEDVEGVEWEIPEPPKRTEVEKIESADAIIDAMPKAPKINHGGGRAYYTPAVDYIQMPNKESFKKVFGYYSTLFHEMVHSTGHHKRVDRDMKGGKGTKGYAFEELIAEMGAVYLCAESGILFETRDNSAKYLKGWNSRLVKNMEEDNRFFFRAASQAQAASDFILDRDKEGVPAYFSSLKSELKKEEKPAPEKPKKRKPAKKKPGTKKSVKPTTNDLLEEQKKAKIQAKTKTEFEKGLRKIGFEIISYESDQVSPKEWERMYKLNYKDVAGLELEMKVKPEGKELEGDYNWKAIGMNAGSFVDYKNFQEFYEEILKDLQEVFGKMTIKEAEGIREEYKKTLFSKKEAKSQLGLFGSRAKKRIRKKKGLKAPVQTEAVAPVPQREEEKPLPAVVQEKPVIQESKPLPAKPVPTVVEEKPVPVGNPNSLAARMQRNLNRAIEYYKIEDPDIAKFLGQVEIKEKESVGISITAPQGAGKTRFAFQLINAFAKNYKVGHASMEEHPESGLYTDKAVEYIDPENFGNIDSPDINSMSDIEKLIRNNDVIVIDSFEKLREMDKNVQVDQDFRKKYDGKLFIFIFQLTSDGKMRGGSKSQFDVDIVLFTEKFDNYKENYIYPDKNRYNSIPPSELKFSIYNRALISNETTADVSDVHFEEVEESSSTNSRVPEFDPGELIITPID</sequence>
<dbReference type="Gene3D" id="3.40.50.300">
    <property type="entry name" value="P-loop containing nucleotide triphosphate hydrolases"/>
    <property type="match status" value="1"/>
</dbReference>
<feature type="domain" description="N-terminal" evidence="2">
    <location>
        <begin position="93"/>
        <end position="254"/>
    </location>
</feature>
<gene>
    <name evidence="4" type="ORF">RM549_06270</name>
</gene>
<feature type="compositionally biased region" description="Basic residues" evidence="1">
    <location>
        <begin position="449"/>
        <end position="465"/>
    </location>
</feature>
<organism evidence="4 5">
    <name type="scientific">Autumnicola patrickiae</name>
    <dbReference type="NCBI Taxonomy" id="3075591"/>
    <lineage>
        <taxon>Bacteria</taxon>
        <taxon>Pseudomonadati</taxon>
        <taxon>Bacteroidota</taxon>
        <taxon>Flavobacteriia</taxon>
        <taxon>Flavobacteriales</taxon>
        <taxon>Flavobacteriaceae</taxon>
        <taxon>Autumnicola</taxon>
    </lineage>
</organism>
<evidence type="ECO:0000259" key="3">
    <source>
        <dbReference type="Pfam" id="PF18818"/>
    </source>
</evidence>
<feature type="region of interest" description="Disordered" evidence="1">
    <location>
        <begin position="438"/>
        <end position="471"/>
    </location>
</feature>
<dbReference type="InterPro" id="IPR013610">
    <property type="entry name" value="ArdC_N"/>
</dbReference>
<dbReference type="SUPFAM" id="SSF52540">
    <property type="entry name" value="P-loop containing nucleoside triphosphate hydrolases"/>
    <property type="match status" value="1"/>
</dbReference>
<dbReference type="Proteomes" id="UP001261624">
    <property type="component" value="Unassembled WGS sequence"/>
</dbReference>
<dbReference type="InterPro" id="IPR041459">
    <property type="entry name" value="MPTase-PolyVal"/>
</dbReference>
<evidence type="ECO:0000256" key="1">
    <source>
        <dbReference type="SAM" id="MobiDB-lite"/>
    </source>
</evidence>
<name>A0ABU3E0G9_9FLAO</name>
<dbReference type="Pfam" id="PF18818">
    <property type="entry name" value="MPTase-PolyVal"/>
    <property type="match status" value="1"/>
</dbReference>
<evidence type="ECO:0000259" key="2">
    <source>
        <dbReference type="Pfam" id="PF08401"/>
    </source>
</evidence>
<dbReference type="RefSeq" id="WP_311682882.1">
    <property type="nucleotide sequence ID" value="NZ_JAVRHM010000005.1"/>
</dbReference>
<evidence type="ECO:0000313" key="5">
    <source>
        <dbReference type="Proteomes" id="UP001261624"/>
    </source>
</evidence>
<feature type="compositionally biased region" description="Basic and acidic residues" evidence="1">
    <location>
        <begin position="438"/>
        <end position="448"/>
    </location>
</feature>
<protein>
    <submittedName>
        <fullName evidence="4">Zincin-like metallopeptidase domain-containing protein</fullName>
    </submittedName>
</protein>